<proteinExistence type="predicted"/>
<dbReference type="PANTHER" id="PTHR35851">
    <property type="entry name" value="CELL DIVISION PROTEIN FTSQ"/>
    <property type="match status" value="1"/>
</dbReference>
<feature type="domain" description="POTRA" evidence="9">
    <location>
        <begin position="68"/>
        <end position="132"/>
    </location>
</feature>
<feature type="domain" description="Cell division protein FtsQ/DivIB C-terminal" evidence="8">
    <location>
        <begin position="144"/>
        <end position="258"/>
    </location>
</feature>
<keyword evidence="2" id="KW-0997">Cell inner membrane</keyword>
<dbReference type="Gene3D" id="3.10.20.310">
    <property type="entry name" value="membrane protein fhac"/>
    <property type="match status" value="1"/>
</dbReference>
<keyword evidence="3" id="KW-0132">Cell division</keyword>
<keyword evidence="5 7" id="KW-1133">Transmembrane helix</keyword>
<evidence type="ECO:0000313" key="10">
    <source>
        <dbReference type="EMBL" id="RFT15429.1"/>
    </source>
</evidence>
<dbReference type="Proteomes" id="UP000257323">
    <property type="component" value="Unassembled WGS sequence"/>
</dbReference>
<evidence type="ECO:0000256" key="4">
    <source>
        <dbReference type="ARBA" id="ARBA00022692"/>
    </source>
</evidence>
<sequence length="283" mass="32196">MAVENGYPLNAAGAVVFHRSARAVGPRGKTGKKPLRWTHFLGLFFALIALFLGVAQLYYYLITCDELSIKKVEVISSSPELKQRVEDYLLSRNPGNILICNLDYLRLSLTSLPGVKEVRAEKILPSTLRVEVYPRTPRFYIHRGLYFLVDEEGKVIRSETEPFDPAFPVLEDEANFNLAYQDKVRLAGQALDGLEPAARQLIRRLIFKADGQLEVELAEDPVRVIINAENFQEQLPFYLANREAWARLFGPLEYVDLRIQGRAYVKPLELSARESRGQKKEVS</sequence>
<dbReference type="Pfam" id="PF08478">
    <property type="entry name" value="POTRA_1"/>
    <property type="match status" value="1"/>
</dbReference>
<comment type="caution">
    <text evidence="10">The sequence shown here is derived from an EMBL/GenBank/DDBJ whole genome shotgun (WGS) entry which is preliminary data.</text>
</comment>
<dbReference type="GO" id="GO:0090529">
    <property type="term" value="P:cell septum assembly"/>
    <property type="evidence" value="ECO:0007669"/>
    <property type="project" value="InterPro"/>
</dbReference>
<dbReference type="InterPro" id="IPR013685">
    <property type="entry name" value="POTRA_FtsQ_type"/>
</dbReference>
<reference evidence="10 11" key="1">
    <citation type="submission" date="2018-08" db="EMBL/GenBank/DDBJ databases">
        <title>Genome analysis of the thermophilic bacterium of the candidate phylum Aminicenantes from deep subsurface aquifer revealed its physiology and ecological role.</title>
        <authorList>
            <person name="Kadnikov V.V."/>
            <person name="Mardanov A.V."/>
            <person name="Beletsky A.V."/>
            <person name="Karnachuk O.V."/>
            <person name="Ravin N.V."/>
        </authorList>
    </citation>
    <scope>NUCLEOTIDE SEQUENCE [LARGE SCALE GENOMIC DNA]</scope>
    <source>
        <strain evidence="10">BY38</strain>
    </source>
</reference>
<evidence type="ECO:0000256" key="3">
    <source>
        <dbReference type="ARBA" id="ARBA00022618"/>
    </source>
</evidence>
<feature type="transmembrane region" description="Helical" evidence="7">
    <location>
        <begin position="37"/>
        <end position="61"/>
    </location>
</feature>
<evidence type="ECO:0000313" key="11">
    <source>
        <dbReference type="Proteomes" id="UP000257323"/>
    </source>
</evidence>
<evidence type="ECO:0000256" key="2">
    <source>
        <dbReference type="ARBA" id="ARBA00022519"/>
    </source>
</evidence>
<evidence type="ECO:0000259" key="9">
    <source>
        <dbReference type="Pfam" id="PF08478"/>
    </source>
</evidence>
<dbReference type="PANTHER" id="PTHR35851:SF1">
    <property type="entry name" value="CELL DIVISION PROTEIN FTSQ"/>
    <property type="match status" value="1"/>
</dbReference>
<keyword evidence="4 7" id="KW-0812">Transmembrane</keyword>
<name>A0A3E2BKZ2_9BACT</name>
<organism evidence="10 11">
    <name type="scientific">Candidatus Saccharicenans subterraneus</name>
    <dbReference type="NCBI Taxonomy" id="2508984"/>
    <lineage>
        <taxon>Bacteria</taxon>
        <taxon>Candidatus Aminicenantota</taxon>
        <taxon>Candidatus Aminicenantia</taxon>
        <taxon>Candidatus Aminicenantales</taxon>
        <taxon>Candidatus Saccharicenantaceae</taxon>
        <taxon>Candidatus Saccharicenans</taxon>
    </lineage>
</organism>
<dbReference type="EMBL" id="QUAH01000009">
    <property type="protein sequence ID" value="RFT15429.1"/>
    <property type="molecule type" value="Genomic_DNA"/>
</dbReference>
<evidence type="ECO:0000256" key="7">
    <source>
        <dbReference type="SAM" id="Phobius"/>
    </source>
</evidence>
<accession>A0A3E2BKZ2</accession>
<gene>
    <name evidence="10" type="ORF">OP8BY_0319</name>
</gene>
<evidence type="ECO:0000259" key="8">
    <source>
        <dbReference type="Pfam" id="PF03799"/>
    </source>
</evidence>
<dbReference type="AlphaFoldDB" id="A0A3E2BKZ2"/>
<keyword evidence="6" id="KW-0131">Cell cycle</keyword>
<protein>
    <submittedName>
        <fullName evidence="10">Uncharacterized protein</fullName>
    </submittedName>
</protein>
<keyword evidence="7" id="KW-0472">Membrane</keyword>
<keyword evidence="1" id="KW-1003">Cell membrane</keyword>
<dbReference type="Pfam" id="PF03799">
    <property type="entry name" value="FtsQ_DivIB_C"/>
    <property type="match status" value="1"/>
</dbReference>
<evidence type="ECO:0000256" key="1">
    <source>
        <dbReference type="ARBA" id="ARBA00022475"/>
    </source>
</evidence>
<dbReference type="InterPro" id="IPR005548">
    <property type="entry name" value="Cell_div_FtsQ/DivIB_C"/>
</dbReference>
<dbReference type="InterPro" id="IPR026579">
    <property type="entry name" value="FtsQ"/>
</dbReference>
<evidence type="ECO:0000256" key="6">
    <source>
        <dbReference type="ARBA" id="ARBA00023306"/>
    </source>
</evidence>
<evidence type="ECO:0000256" key="5">
    <source>
        <dbReference type="ARBA" id="ARBA00022989"/>
    </source>
</evidence>